<dbReference type="Gene3D" id="3.10.180.10">
    <property type="entry name" value="2,3-Dihydroxybiphenyl 1,2-Dioxygenase, domain 1"/>
    <property type="match status" value="1"/>
</dbReference>
<dbReference type="PANTHER" id="PTHR35908:SF1">
    <property type="entry name" value="CONSERVED PROTEIN"/>
    <property type="match status" value="1"/>
</dbReference>
<dbReference type="PANTHER" id="PTHR35908">
    <property type="entry name" value="HYPOTHETICAL FUSION PROTEIN"/>
    <property type="match status" value="1"/>
</dbReference>
<dbReference type="PROSITE" id="PS51819">
    <property type="entry name" value="VOC"/>
    <property type="match status" value="1"/>
</dbReference>
<dbReference type="AlphaFoldDB" id="A0A6J7G4T8"/>
<accession>A0A6J7G4T8</accession>
<feature type="domain" description="VOC" evidence="1">
    <location>
        <begin position="4"/>
        <end position="117"/>
    </location>
</feature>
<name>A0A6J7G4T8_9ZZZZ</name>
<gene>
    <name evidence="2" type="ORF">UFOPK3609_00210</name>
</gene>
<dbReference type="InterPro" id="IPR029068">
    <property type="entry name" value="Glyas_Bleomycin-R_OHBP_Dase"/>
</dbReference>
<proteinExistence type="predicted"/>
<sequence>MIGQLHSYVIDAPDAHALATFYAELLGMQVQGSPGDDWVVVSGQGYRLAFQQAPDLQPPDWPDPARPQQAHLDVRVADVDTAEPAVLALGARRLPGGGGDFRVYADPVGHPFCLVWDAPVPPPAPEETR</sequence>
<dbReference type="InterPro" id="IPR037523">
    <property type="entry name" value="VOC_core"/>
</dbReference>
<reference evidence="2" key="1">
    <citation type="submission" date="2020-05" db="EMBL/GenBank/DDBJ databases">
        <authorList>
            <person name="Chiriac C."/>
            <person name="Salcher M."/>
            <person name="Ghai R."/>
            <person name="Kavagutti S V."/>
        </authorList>
    </citation>
    <scope>NUCLEOTIDE SEQUENCE</scope>
</reference>
<organism evidence="2">
    <name type="scientific">freshwater metagenome</name>
    <dbReference type="NCBI Taxonomy" id="449393"/>
    <lineage>
        <taxon>unclassified sequences</taxon>
        <taxon>metagenomes</taxon>
        <taxon>ecological metagenomes</taxon>
    </lineage>
</organism>
<protein>
    <submittedName>
        <fullName evidence="2">Unannotated protein</fullName>
    </submittedName>
</protein>
<evidence type="ECO:0000259" key="1">
    <source>
        <dbReference type="PROSITE" id="PS51819"/>
    </source>
</evidence>
<dbReference type="CDD" id="cd06587">
    <property type="entry name" value="VOC"/>
    <property type="match status" value="1"/>
</dbReference>
<evidence type="ECO:0000313" key="2">
    <source>
        <dbReference type="EMBL" id="CAB4899710.1"/>
    </source>
</evidence>
<dbReference type="SUPFAM" id="SSF54593">
    <property type="entry name" value="Glyoxalase/Bleomycin resistance protein/Dihydroxybiphenyl dioxygenase"/>
    <property type="match status" value="1"/>
</dbReference>
<dbReference type="Pfam" id="PF18029">
    <property type="entry name" value="Glyoxalase_6"/>
    <property type="match status" value="1"/>
</dbReference>
<dbReference type="EMBL" id="CAFBMQ010000013">
    <property type="protein sequence ID" value="CAB4899710.1"/>
    <property type="molecule type" value="Genomic_DNA"/>
</dbReference>
<dbReference type="InterPro" id="IPR041581">
    <property type="entry name" value="Glyoxalase_6"/>
</dbReference>